<evidence type="ECO:0000313" key="2">
    <source>
        <dbReference type="Proteomes" id="UP000735302"/>
    </source>
</evidence>
<dbReference type="AlphaFoldDB" id="A0AAV3Z330"/>
<keyword evidence="2" id="KW-1185">Reference proteome</keyword>
<dbReference type="EMBL" id="BLXT01002015">
    <property type="protein sequence ID" value="GFN90285.1"/>
    <property type="molecule type" value="Genomic_DNA"/>
</dbReference>
<gene>
    <name evidence="1" type="ORF">PoB_001679100</name>
</gene>
<accession>A0AAV3Z330</accession>
<organism evidence="1 2">
    <name type="scientific">Plakobranchus ocellatus</name>
    <dbReference type="NCBI Taxonomy" id="259542"/>
    <lineage>
        <taxon>Eukaryota</taxon>
        <taxon>Metazoa</taxon>
        <taxon>Spiralia</taxon>
        <taxon>Lophotrochozoa</taxon>
        <taxon>Mollusca</taxon>
        <taxon>Gastropoda</taxon>
        <taxon>Heterobranchia</taxon>
        <taxon>Euthyneura</taxon>
        <taxon>Panpulmonata</taxon>
        <taxon>Sacoglossa</taxon>
        <taxon>Placobranchoidea</taxon>
        <taxon>Plakobranchidae</taxon>
        <taxon>Plakobranchus</taxon>
    </lineage>
</organism>
<comment type="caution">
    <text evidence="1">The sequence shown here is derived from an EMBL/GenBank/DDBJ whole genome shotgun (WGS) entry which is preliminary data.</text>
</comment>
<name>A0AAV3Z330_9GAST</name>
<proteinExistence type="predicted"/>
<sequence length="109" mass="12128">MCLMKKSFYVFDCLSRDEKGMPVSVGTANVTKHSTSADVEILLTESANSLKTADFLKLTLFTISSHEEHFQSNETLLCEGSDSFPINETLSKHIPNCSENFKRSCGQQT</sequence>
<dbReference type="Proteomes" id="UP000735302">
    <property type="component" value="Unassembled WGS sequence"/>
</dbReference>
<protein>
    <submittedName>
        <fullName evidence="1">Uncharacterized protein</fullName>
    </submittedName>
</protein>
<reference evidence="1 2" key="1">
    <citation type="journal article" date="2021" name="Elife">
        <title>Chloroplast acquisition without the gene transfer in kleptoplastic sea slugs, Plakobranchus ocellatus.</title>
        <authorList>
            <person name="Maeda T."/>
            <person name="Takahashi S."/>
            <person name="Yoshida T."/>
            <person name="Shimamura S."/>
            <person name="Takaki Y."/>
            <person name="Nagai Y."/>
            <person name="Toyoda A."/>
            <person name="Suzuki Y."/>
            <person name="Arimoto A."/>
            <person name="Ishii H."/>
            <person name="Satoh N."/>
            <person name="Nishiyama T."/>
            <person name="Hasebe M."/>
            <person name="Maruyama T."/>
            <person name="Minagawa J."/>
            <person name="Obokata J."/>
            <person name="Shigenobu S."/>
        </authorList>
    </citation>
    <scope>NUCLEOTIDE SEQUENCE [LARGE SCALE GENOMIC DNA]</scope>
</reference>
<evidence type="ECO:0000313" key="1">
    <source>
        <dbReference type="EMBL" id="GFN90285.1"/>
    </source>
</evidence>